<dbReference type="Pfam" id="PF13966">
    <property type="entry name" value="zf-RVT"/>
    <property type="match status" value="1"/>
</dbReference>
<evidence type="ECO:0000259" key="2">
    <source>
        <dbReference type="Pfam" id="PF13966"/>
    </source>
</evidence>
<dbReference type="Gene3D" id="3.60.10.10">
    <property type="entry name" value="Endonuclease/exonuclease/phosphatase"/>
    <property type="match status" value="1"/>
</dbReference>
<name>A0A4U5QW15_POPAL</name>
<dbReference type="GO" id="GO:0003824">
    <property type="term" value="F:catalytic activity"/>
    <property type="evidence" value="ECO:0007669"/>
    <property type="project" value="InterPro"/>
</dbReference>
<dbReference type="PANTHER" id="PTHR33710">
    <property type="entry name" value="BNAC02G09200D PROTEIN"/>
    <property type="match status" value="1"/>
</dbReference>
<dbReference type="PANTHER" id="PTHR33710:SF71">
    <property type="entry name" value="ENDONUCLEASE_EXONUCLEASE_PHOSPHATASE DOMAIN-CONTAINING PROTEIN"/>
    <property type="match status" value="1"/>
</dbReference>
<feature type="domain" description="Reverse transcriptase zinc-binding" evidence="2">
    <location>
        <begin position="478"/>
        <end position="562"/>
    </location>
</feature>
<evidence type="ECO:0000313" key="3">
    <source>
        <dbReference type="EMBL" id="TKS15280.1"/>
    </source>
</evidence>
<reference evidence="3" key="1">
    <citation type="submission" date="2018-10" db="EMBL/GenBank/DDBJ databases">
        <title>Population genomic analysis revealed the cold adaptation of white poplar.</title>
        <authorList>
            <person name="Liu Y.-J."/>
        </authorList>
    </citation>
    <scope>NUCLEOTIDE SEQUENCE [LARGE SCALE GENOMIC DNA]</scope>
    <source>
        <strain evidence="3">PAL-ZL1</strain>
    </source>
</reference>
<dbReference type="STRING" id="43335.A0A4U5QW15"/>
<accession>A0A4U5QW15</accession>
<dbReference type="AlphaFoldDB" id="A0A4U5QW15"/>
<dbReference type="InterPro" id="IPR005135">
    <property type="entry name" value="Endo/exonuclease/phosphatase"/>
</dbReference>
<dbReference type="EMBL" id="RCHU01000092">
    <property type="protein sequence ID" value="TKS15280.1"/>
    <property type="molecule type" value="Genomic_DNA"/>
</dbReference>
<gene>
    <name evidence="3" type="ORF">D5086_0000035000</name>
</gene>
<feature type="domain" description="Endonuclease/exonuclease/phosphatase" evidence="1">
    <location>
        <begin position="5"/>
        <end position="230"/>
    </location>
</feature>
<dbReference type="InterPro" id="IPR036691">
    <property type="entry name" value="Endo/exonu/phosph_ase_sf"/>
</dbReference>
<organism evidence="3">
    <name type="scientific">Populus alba</name>
    <name type="common">White poplar</name>
    <dbReference type="NCBI Taxonomy" id="43335"/>
    <lineage>
        <taxon>Eukaryota</taxon>
        <taxon>Viridiplantae</taxon>
        <taxon>Streptophyta</taxon>
        <taxon>Embryophyta</taxon>
        <taxon>Tracheophyta</taxon>
        <taxon>Spermatophyta</taxon>
        <taxon>Magnoliopsida</taxon>
        <taxon>eudicotyledons</taxon>
        <taxon>Gunneridae</taxon>
        <taxon>Pentapetalae</taxon>
        <taxon>rosids</taxon>
        <taxon>fabids</taxon>
        <taxon>Malpighiales</taxon>
        <taxon>Salicaceae</taxon>
        <taxon>Saliceae</taxon>
        <taxon>Populus</taxon>
    </lineage>
</organism>
<comment type="caution">
    <text evidence="3">The sequence shown here is derived from an EMBL/GenBank/DDBJ whole genome shotgun (WGS) entry which is preliminary data.</text>
</comment>
<sequence length="673" mass="77603">MFIVGSWNIWGLNGLNKQKIAHEWAKKNNLDIFGLLETKVAAANLASVEQLLAPSTWKYCSNIHSSPTCRILVVWNSQKLNLTCIHSTPQWLTCEVTQVSSPSPIKITFIYGHNSPAARLSLWDYLTHESQSTARTPWIVLGDFNAILQASDRSGGDTNWPSYQDDFNACITESELLQVPYTGLKYSWHNGQHGDYTIQKKLDWIFGNPCLFSQWPTAHANFQPRTISDHSAMVLQLQSHNSPRRSSFKFLNAWADRMDFLPIVQESWSHPVHGNPMFKLTTKLQRLKTPLHQLHRQHTSSITSRVAQAKDAWISAQFTLDENPAQPAARAAERHLASQYMQLCKDEESFFKQKSRIQWLHLGDQNTKFFQKSLLHRQSRDYCRGWFITSIGNGSSTSLWYDYWLPNGKRFIDSHTIRTLTSTGLPWTARVSDIIIEGQWNFPWDISILHATWNSILFQPKIHTEDHCVWTGHSSGTFTIASAWELLREKRPINNMHHLLWFPGHIPRQSFILWLACLGRLQTMDRLNSVGIIEHNICILCSHHMETHEHLFFQCPTSLLIWQTVNAKANMQWPIHTWQHLISWASSVYQKKNDITHLIPKLLLSSTVYFVWHERNNRVFNNTFQSPQSIAEAIFQHVRLHITTMEHKGGIPSAVQNVWGLLPTSHNHGFPAT</sequence>
<dbReference type="InterPro" id="IPR026960">
    <property type="entry name" value="RVT-Znf"/>
</dbReference>
<evidence type="ECO:0000259" key="1">
    <source>
        <dbReference type="Pfam" id="PF03372"/>
    </source>
</evidence>
<proteinExistence type="predicted"/>
<dbReference type="Pfam" id="PF03372">
    <property type="entry name" value="Exo_endo_phos"/>
    <property type="match status" value="1"/>
</dbReference>
<protein>
    <submittedName>
        <fullName evidence="3">Uncharacterized protein</fullName>
    </submittedName>
</protein>
<dbReference type="SUPFAM" id="SSF56219">
    <property type="entry name" value="DNase I-like"/>
    <property type="match status" value="1"/>
</dbReference>